<dbReference type="SFLD" id="SFLDG01140">
    <property type="entry name" value="C2.B:_Phosphomannomutase_and_P"/>
    <property type="match status" value="1"/>
</dbReference>
<dbReference type="NCBIfam" id="TIGR00099">
    <property type="entry name" value="Cof-subfamily"/>
    <property type="match status" value="1"/>
</dbReference>
<dbReference type="SFLD" id="SFLDS00003">
    <property type="entry name" value="Haloacid_Dehalogenase"/>
    <property type="match status" value="1"/>
</dbReference>
<organism evidence="1 2">
    <name type="scientific">Apilactobacillus apinorum</name>
    <dbReference type="NCBI Taxonomy" id="1218495"/>
    <lineage>
        <taxon>Bacteria</taxon>
        <taxon>Bacillati</taxon>
        <taxon>Bacillota</taxon>
        <taxon>Bacilli</taxon>
        <taxon>Lactobacillales</taxon>
        <taxon>Lactobacillaceae</taxon>
        <taxon>Apilactobacillus</taxon>
    </lineage>
</organism>
<dbReference type="InterPro" id="IPR006379">
    <property type="entry name" value="HAD-SF_hydro_IIB"/>
</dbReference>
<protein>
    <submittedName>
        <fullName evidence="1">Cof-type HAD-IIB family hydrolase</fullName>
    </submittedName>
</protein>
<dbReference type="InterPro" id="IPR000150">
    <property type="entry name" value="Cof"/>
</dbReference>
<reference evidence="1 2" key="1">
    <citation type="submission" date="2024-03" db="EMBL/GenBank/DDBJ databases">
        <title>Inconsistent identification of Apilactobacillus kunkeei-related strains obtained by well-developed overall genome related indices.</title>
        <authorList>
            <person name="Maeno S."/>
            <person name="Endo A."/>
        </authorList>
    </citation>
    <scope>NUCLEOTIDE SEQUENCE [LARGE SCALE GENOMIC DNA]</scope>
    <source>
        <strain evidence="1 2">20H-10</strain>
    </source>
</reference>
<dbReference type="RefSeq" id="WP_353317893.1">
    <property type="nucleotide sequence ID" value="NZ_BAABVV010000033.1"/>
</dbReference>
<dbReference type="EMBL" id="BAABVV010000033">
    <property type="protein sequence ID" value="GAA6114400.1"/>
    <property type="molecule type" value="Genomic_DNA"/>
</dbReference>
<dbReference type="InterPro" id="IPR023214">
    <property type="entry name" value="HAD_sf"/>
</dbReference>
<dbReference type="Gene3D" id="3.40.50.1000">
    <property type="entry name" value="HAD superfamily/HAD-like"/>
    <property type="match status" value="1"/>
</dbReference>
<dbReference type="SUPFAM" id="SSF56784">
    <property type="entry name" value="HAD-like"/>
    <property type="match status" value="1"/>
</dbReference>
<gene>
    <name evidence="1" type="ORF">AP20H10_07630</name>
</gene>
<dbReference type="InterPro" id="IPR036412">
    <property type="entry name" value="HAD-like_sf"/>
</dbReference>
<dbReference type="Gene3D" id="3.30.1240.10">
    <property type="match status" value="1"/>
</dbReference>
<comment type="caution">
    <text evidence="1">The sequence shown here is derived from an EMBL/GenBank/DDBJ whole genome shotgun (WGS) entry which is preliminary data.</text>
</comment>
<dbReference type="PROSITE" id="PS01229">
    <property type="entry name" value="COF_2"/>
    <property type="match status" value="1"/>
</dbReference>
<keyword evidence="2" id="KW-1185">Reference proteome</keyword>
<dbReference type="Pfam" id="PF08282">
    <property type="entry name" value="Hydrolase_3"/>
    <property type="match status" value="1"/>
</dbReference>
<keyword evidence="1" id="KW-0378">Hydrolase</keyword>
<proteinExistence type="predicted"/>
<name>A0ABP9ZHW5_9LACO</name>
<evidence type="ECO:0000313" key="1">
    <source>
        <dbReference type="EMBL" id="GAA6114400.1"/>
    </source>
</evidence>
<dbReference type="SFLD" id="SFLDG01144">
    <property type="entry name" value="C2.B.4:_PGP_Like"/>
    <property type="match status" value="1"/>
</dbReference>
<dbReference type="PANTHER" id="PTHR10000">
    <property type="entry name" value="PHOSPHOSERINE PHOSPHATASE"/>
    <property type="match status" value="1"/>
</dbReference>
<accession>A0ABP9ZHW5</accession>
<dbReference type="Proteomes" id="UP001438112">
    <property type="component" value="Unassembled WGS sequence"/>
</dbReference>
<dbReference type="PANTHER" id="PTHR10000:SF8">
    <property type="entry name" value="HAD SUPERFAMILY HYDROLASE-LIKE, TYPE 3"/>
    <property type="match status" value="1"/>
</dbReference>
<dbReference type="GO" id="GO:0016787">
    <property type="term" value="F:hydrolase activity"/>
    <property type="evidence" value="ECO:0007669"/>
    <property type="project" value="UniProtKB-KW"/>
</dbReference>
<sequence>MIKMIALDLDNTLLNSDKQISIANQETLKVLHEQGISVVLCTGRPINAVWPYVEQLALLGPNDYTITFNGGMVVKNDDQSVLNQKSLSKADFDLIHQFAFDYQLPLDILDFKQVYELTDLVKSTYKEVLNSPLEFVPMDYADLPDKEYSKAIMSEQVATLDQARTDLPAEITDSYQIVRSQPKIMEFLPKNMSKAYGLEILLHHLELDFENLMAFGDAENDQEMLKAAHIGVAMDNASDEIKAIADDVTLNHDEDGVAVYLHHYFNM</sequence>
<dbReference type="NCBIfam" id="TIGR01484">
    <property type="entry name" value="HAD-SF-IIB"/>
    <property type="match status" value="1"/>
</dbReference>
<evidence type="ECO:0000313" key="2">
    <source>
        <dbReference type="Proteomes" id="UP001438112"/>
    </source>
</evidence>
<dbReference type="CDD" id="cd07516">
    <property type="entry name" value="HAD_Pase"/>
    <property type="match status" value="1"/>
</dbReference>